<gene>
    <name evidence="2" type="ORF">PQR57_39400</name>
</gene>
<protein>
    <submittedName>
        <fullName evidence="2">Uncharacterized protein</fullName>
    </submittedName>
</protein>
<keyword evidence="3" id="KW-1185">Reference proteome</keyword>
<sequence length="112" mass="12585">MELFAFFAVAGRRISRRPPLKKREFRAFAATAIRTATANVGLRQSKFEVAKSALAAPTLSALSGQLEEHPLQHIRTMRLTNECAERNLQAISERPQSYRKDSNTPLHFATFA</sequence>
<accession>A0ABW9B3T9</accession>
<evidence type="ECO:0000256" key="1">
    <source>
        <dbReference type="SAM" id="MobiDB-lite"/>
    </source>
</evidence>
<name>A0ABW9B3T9_9BURK</name>
<dbReference type="RefSeq" id="WP_408181527.1">
    <property type="nucleotide sequence ID" value="NZ_JAQQEZ010000051.1"/>
</dbReference>
<evidence type="ECO:0000313" key="2">
    <source>
        <dbReference type="EMBL" id="MFM0007019.1"/>
    </source>
</evidence>
<proteinExistence type="predicted"/>
<dbReference type="EMBL" id="JAQQEZ010000051">
    <property type="protein sequence ID" value="MFM0007019.1"/>
    <property type="molecule type" value="Genomic_DNA"/>
</dbReference>
<dbReference type="Proteomes" id="UP001629230">
    <property type="component" value="Unassembled WGS sequence"/>
</dbReference>
<feature type="region of interest" description="Disordered" evidence="1">
    <location>
        <begin position="93"/>
        <end position="112"/>
    </location>
</feature>
<evidence type="ECO:0000313" key="3">
    <source>
        <dbReference type="Proteomes" id="UP001629230"/>
    </source>
</evidence>
<comment type="caution">
    <text evidence="2">The sequence shown here is derived from an EMBL/GenBank/DDBJ whole genome shotgun (WGS) entry which is preliminary data.</text>
</comment>
<reference evidence="2 3" key="1">
    <citation type="journal article" date="2024" name="Chem. Sci.">
        <title>Discovery of megapolipeptins by genome mining of a Burkholderiales bacteria collection.</title>
        <authorList>
            <person name="Paulo B.S."/>
            <person name="Recchia M.J.J."/>
            <person name="Lee S."/>
            <person name="Fergusson C.H."/>
            <person name="Romanowski S.B."/>
            <person name="Hernandez A."/>
            <person name="Krull N."/>
            <person name="Liu D.Y."/>
            <person name="Cavanagh H."/>
            <person name="Bos A."/>
            <person name="Gray C.A."/>
            <person name="Murphy B.T."/>
            <person name="Linington R.G."/>
            <person name="Eustaquio A.S."/>
        </authorList>
    </citation>
    <scope>NUCLEOTIDE SEQUENCE [LARGE SCALE GENOMIC DNA]</scope>
    <source>
        <strain evidence="2 3">RL17-350-BIC-A</strain>
    </source>
</reference>
<organism evidence="2 3">
    <name type="scientific">Paraburkholderia dipogonis</name>
    <dbReference type="NCBI Taxonomy" id="1211383"/>
    <lineage>
        <taxon>Bacteria</taxon>
        <taxon>Pseudomonadati</taxon>
        <taxon>Pseudomonadota</taxon>
        <taxon>Betaproteobacteria</taxon>
        <taxon>Burkholderiales</taxon>
        <taxon>Burkholderiaceae</taxon>
        <taxon>Paraburkholderia</taxon>
    </lineage>
</organism>